<dbReference type="PANTHER" id="PTHR10366">
    <property type="entry name" value="NAD DEPENDENT EPIMERASE/DEHYDRATASE"/>
    <property type="match status" value="1"/>
</dbReference>
<dbReference type="RefSeq" id="XP_040623564.1">
    <property type="nucleotide sequence ID" value="XM_040775614.1"/>
</dbReference>
<evidence type="ECO:0000256" key="2">
    <source>
        <dbReference type="ARBA" id="ARBA00023445"/>
    </source>
</evidence>
<protein>
    <submittedName>
        <fullName evidence="4">NADP-binding protein</fullName>
    </submittedName>
</protein>
<evidence type="ECO:0000313" key="4">
    <source>
        <dbReference type="EMBL" id="EJT96666.1"/>
    </source>
</evidence>
<reference evidence="4 5" key="1">
    <citation type="journal article" date="2012" name="Science">
        <title>The Paleozoic origin of enzymatic lignin decomposition reconstructed from 31 fungal genomes.</title>
        <authorList>
            <person name="Floudas D."/>
            <person name="Binder M."/>
            <person name="Riley R."/>
            <person name="Barry K."/>
            <person name="Blanchette R.A."/>
            <person name="Henrissat B."/>
            <person name="Martinez A.T."/>
            <person name="Otillar R."/>
            <person name="Spatafora J.W."/>
            <person name="Yadav J.S."/>
            <person name="Aerts A."/>
            <person name="Benoit I."/>
            <person name="Boyd A."/>
            <person name="Carlson A."/>
            <person name="Copeland A."/>
            <person name="Coutinho P.M."/>
            <person name="de Vries R.P."/>
            <person name="Ferreira P."/>
            <person name="Findley K."/>
            <person name="Foster B."/>
            <person name="Gaskell J."/>
            <person name="Glotzer D."/>
            <person name="Gorecki P."/>
            <person name="Heitman J."/>
            <person name="Hesse C."/>
            <person name="Hori C."/>
            <person name="Igarashi K."/>
            <person name="Jurgens J.A."/>
            <person name="Kallen N."/>
            <person name="Kersten P."/>
            <person name="Kohler A."/>
            <person name="Kuees U."/>
            <person name="Kumar T.K.A."/>
            <person name="Kuo A."/>
            <person name="LaButti K."/>
            <person name="Larrondo L.F."/>
            <person name="Lindquist E."/>
            <person name="Ling A."/>
            <person name="Lombard V."/>
            <person name="Lucas S."/>
            <person name="Lundell T."/>
            <person name="Martin R."/>
            <person name="McLaughlin D.J."/>
            <person name="Morgenstern I."/>
            <person name="Morin E."/>
            <person name="Murat C."/>
            <person name="Nagy L.G."/>
            <person name="Nolan M."/>
            <person name="Ohm R.A."/>
            <person name="Patyshakuliyeva A."/>
            <person name="Rokas A."/>
            <person name="Ruiz-Duenas F.J."/>
            <person name="Sabat G."/>
            <person name="Salamov A."/>
            <person name="Samejima M."/>
            <person name="Schmutz J."/>
            <person name="Slot J.C."/>
            <person name="St John F."/>
            <person name="Stenlid J."/>
            <person name="Sun H."/>
            <person name="Sun S."/>
            <person name="Syed K."/>
            <person name="Tsang A."/>
            <person name="Wiebenga A."/>
            <person name="Young D."/>
            <person name="Pisabarro A."/>
            <person name="Eastwood D.C."/>
            <person name="Martin F."/>
            <person name="Cullen D."/>
            <person name="Grigoriev I.V."/>
            <person name="Hibbett D.S."/>
        </authorList>
    </citation>
    <scope>NUCLEOTIDE SEQUENCE [LARGE SCALE GENOMIC DNA]</scope>
    <source>
        <strain evidence="4 5">DJM-731 SS1</strain>
    </source>
</reference>
<name>M5FTX9_DACPD</name>
<dbReference type="Gene3D" id="3.40.50.720">
    <property type="entry name" value="NAD(P)-binding Rossmann-like Domain"/>
    <property type="match status" value="1"/>
</dbReference>
<organism evidence="4 5">
    <name type="scientific">Dacryopinax primogenitus (strain DJM 731)</name>
    <name type="common">Brown rot fungus</name>
    <dbReference type="NCBI Taxonomy" id="1858805"/>
    <lineage>
        <taxon>Eukaryota</taxon>
        <taxon>Fungi</taxon>
        <taxon>Dikarya</taxon>
        <taxon>Basidiomycota</taxon>
        <taxon>Agaricomycotina</taxon>
        <taxon>Dacrymycetes</taxon>
        <taxon>Dacrymycetales</taxon>
        <taxon>Dacrymycetaceae</taxon>
        <taxon>Dacryopinax</taxon>
    </lineage>
</organism>
<dbReference type="AlphaFoldDB" id="M5FTX9"/>
<dbReference type="OrthoDB" id="2735536at2759"/>
<dbReference type="OMA" id="STAGWVK"/>
<accession>M5FTX9</accession>
<dbReference type="Pfam" id="PF01370">
    <property type="entry name" value="Epimerase"/>
    <property type="match status" value="1"/>
</dbReference>
<dbReference type="GO" id="GO:0016616">
    <property type="term" value="F:oxidoreductase activity, acting on the CH-OH group of donors, NAD or NADP as acceptor"/>
    <property type="evidence" value="ECO:0007669"/>
    <property type="project" value="TreeGrafter"/>
</dbReference>
<feature type="domain" description="NAD-dependent epimerase/dehydratase" evidence="3">
    <location>
        <begin position="11"/>
        <end position="257"/>
    </location>
</feature>
<dbReference type="GeneID" id="63690676"/>
<dbReference type="STRING" id="1858805.M5FTX9"/>
<comment type="similarity">
    <text evidence="2">Belongs to the NAD(P)-dependent epimerase/dehydratase family. Dihydroflavonol-4-reductase subfamily.</text>
</comment>
<dbReference type="Proteomes" id="UP000030653">
    <property type="component" value="Unassembled WGS sequence"/>
</dbReference>
<dbReference type="InterPro" id="IPR036291">
    <property type="entry name" value="NAD(P)-bd_dom_sf"/>
</dbReference>
<keyword evidence="1" id="KW-0560">Oxidoreductase</keyword>
<evidence type="ECO:0000259" key="3">
    <source>
        <dbReference type="Pfam" id="PF01370"/>
    </source>
</evidence>
<dbReference type="HOGENOM" id="CLU_007383_9_2_1"/>
<evidence type="ECO:0000313" key="5">
    <source>
        <dbReference type="Proteomes" id="UP000030653"/>
    </source>
</evidence>
<evidence type="ECO:0000256" key="1">
    <source>
        <dbReference type="ARBA" id="ARBA00023002"/>
    </source>
</evidence>
<dbReference type="SUPFAM" id="SSF51735">
    <property type="entry name" value="NAD(P)-binding Rossmann-fold domains"/>
    <property type="match status" value="1"/>
</dbReference>
<dbReference type="InterPro" id="IPR050425">
    <property type="entry name" value="NAD(P)_dehydrat-like"/>
</dbReference>
<sequence>MFSALSSDSLIVVTGITGYIASHVGLAALRAGHRVRGTVRSLQKAEALRAAYVKEGVDVSPARLEFVLVDDLVSEVQLAGAFADADAVAHVALPEFAGGVDFVPKTVESVLVPLRVAAKEKSIKRFVITSSSAAVVSLPDIPDQVLGETDWNENAIEAYKAMTREELVAQKDWWSQYRAAKALAEQAAWRFPHFQLSSVLPVVTWGPVLHGKPSLTPGWIADLLKGDTAVLSYRPQWYVDVRDAGRLHLLALTQPNLAGRRIFAAAGPISMNNVLDALTGAFPSSDLPGNVSGDLAEESRWKIDSELGRKVLGGKWISLEDCVVDTARSIGY</sequence>
<dbReference type="EMBL" id="JH795881">
    <property type="protein sequence ID" value="EJT96666.1"/>
    <property type="molecule type" value="Genomic_DNA"/>
</dbReference>
<dbReference type="InterPro" id="IPR001509">
    <property type="entry name" value="Epimerase_deHydtase"/>
</dbReference>
<proteinExistence type="inferred from homology"/>
<keyword evidence="5" id="KW-1185">Reference proteome</keyword>
<gene>
    <name evidence="4" type="ORF">DACRYDRAFT_60100</name>
</gene>
<dbReference type="PANTHER" id="PTHR10366:SF562">
    <property type="entry name" value="ALDEHYDE REDUCTASE II (AFU_ORTHOLOGUE AFUA_1G11360)"/>
    <property type="match status" value="1"/>
</dbReference>